<dbReference type="OrthoDB" id="9782828at2"/>
<dbReference type="Proteomes" id="UP000315349">
    <property type="component" value="Chromosome"/>
</dbReference>
<organism evidence="16 17">
    <name type="scientific">Planctopirus ephydatiae</name>
    <dbReference type="NCBI Taxonomy" id="2528019"/>
    <lineage>
        <taxon>Bacteria</taxon>
        <taxon>Pseudomonadati</taxon>
        <taxon>Planctomycetota</taxon>
        <taxon>Planctomycetia</taxon>
        <taxon>Planctomycetales</taxon>
        <taxon>Planctomycetaceae</taxon>
        <taxon>Planctopirus</taxon>
    </lineage>
</organism>
<dbReference type="PANTHER" id="PTHR12128">
    <property type="entry name" value="DIHYDRODIPICOLINATE SYNTHASE"/>
    <property type="match status" value="1"/>
</dbReference>
<feature type="active site" description="Proton donor/acceptor" evidence="12 14">
    <location>
        <position position="138"/>
    </location>
</feature>
<dbReference type="NCBIfam" id="TIGR00674">
    <property type="entry name" value="dapA"/>
    <property type="match status" value="1"/>
</dbReference>
<dbReference type="GO" id="GO:0009089">
    <property type="term" value="P:lysine biosynthetic process via diaminopimelate"/>
    <property type="evidence" value="ECO:0007669"/>
    <property type="project" value="UniProtKB-UniRule"/>
</dbReference>
<evidence type="ECO:0000256" key="10">
    <source>
        <dbReference type="ARBA" id="ARBA00023270"/>
    </source>
</evidence>
<evidence type="ECO:0000256" key="6">
    <source>
        <dbReference type="ARBA" id="ARBA00022605"/>
    </source>
</evidence>
<evidence type="ECO:0000256" key="3">
    <source>
        <dbReference type="ARBA" id="ARBA00007592"/>
    </source>
</evidence>
<dbReference type="GO" id="GO:0005829">
    <property type="term" value="C:cytosol"/>
    <property type="evidence" value="ECO:0007669"/>
    <property type="project" value="TreeGrafter"/>
</dbReference>
<evidence type="ECO:0000256" key="5">
    <source>
        <dbReference type="ARBA" id="ARBA00022490"/>
    </source>
</evidence>
<evidence type="ECO:0000256" key="1">
    <source>
        <dbReference type="ARBA" id="ARBA00003294"/>
    </source>
</evidence>
<feature type="site" description="Part of a proton relay during catalysis" evidence="12">
    <location>
        <position position="112"/>
    </location>
</feature>
<dbReference type="RefSeq" id="WP_145299026.1">
    <property type="nucleotide sequence ID" value="NZ_CP036299.1"/>
</dbReference>
<dbReference type="PANTHER" id="PTHR12128:SF66">
    <property type="entry name" value="4-HYDROXY-2-OXOGLUTARATE ALDOLASE, MITOCHONDRIAL"/>
    <property type="match status" value="1"/>
</dbReference>
<dbReference type="CDD" id="cd00950">
    <property type="entry name" value="DHDPS"/>
    <property type="match status" value="1"/>
</dbReference>
<evidence type="ECO:0000313" key="17">
    <source>
        <dbReference type="Proteomes" id="UP000315349"/>
    </source>
</evidence>
<comment type="pathway">
    <text evidence="2 12">Amino-acid biosynthesis; L-lysine biosynthesis via DAP pathway; (S)-tetrahydrodipicolinate from L-aspartate: step 3/4.</text>
</comment>
<dbReference type="HAMAP" id="MF_00418">
    <property type="entry name" value="DapA"/>
    <property type="match status" value="1"/>
</dbReference>
<dbReference type="PROSITE" id="PS00666">
    <property type="entry name" value="DHDPS_2"/>
    <property type="match status" value="1"/>
</dbReference>
<gene>
    <name evidence="16" type="primary">dapA_1</name>
    <name evidence="12" type="synonym">dapA</name>
    <name evidence="16" type="ORF">Spb1_20670</name>
</gene>
<name>A0A518GNM1_9PLAN</name>
<sequence length="296" mass="31642">MPRKGEQFAGLTVAIVTPFRNDRLDESALKKIIDFQIEAGTNCICPVGTTGESPTLTHEEHERVIALTCEHAAGRIRVMAGTGSNSTQEAIQLTKFAKSVGADGAMMVAPYYNKPTGEGFFRHFEAVAAAVDIPIILYNIPGRTAKNMEPETIARMAEIPSIVAIKEATGSMDQASRLLAETNLTVLSGDDSLTLPLLSMGGSGIVSVVGNIVPQDMLKLVAAWKAGKIAEAQAMHFKLFTLCRDLLGLATNPIPIKAAMKLLGRDTGELRLPMTPLGPSEEAKLVQTLKTYGLLP</sequence>
<evidence type="ECO:0000256" key="11">
    <source>
        <dbReference type="ARBA" id="ARBA00047836"/>
    </source>
</evidence>
<keyword evidence="10 12" id="KW-0704">Schiff base</keyword>
<keyword evidence="5 12" id="KW-0963">Cytoplasm</keyword>
<keyword evidence="17" id="KW-1185">Reference proteome</keyword>
<feature type="site" description="Part of a proton relay during catalysis" evidence="12">
    <location>
        <position position="49"/>
    </location>
</feature>
<dbReference type="InterPro" id="IPR002220">
    <property type="entry name" value="DapA-like"/>
</dbReference>
<comment type="subcellular location">
    <subcellularLocation>
        <location evidence="12">Cytoplasm</location>
    </subcellularLocation>
</comment>
<dbReference type="GO" id="GO:0019877">
    <property type="term" value="P:diaminopimelate biosynthetic process"/>
    <property type="evidence" value="ECO:0007669"/>
    <property type="project" value="UniProtKB-UniRule"/>
</dbReference>
<evidence type="ECO:0000256" key="14">
    <source>
        <dbReference type="PIRSR" id="PIRSR001365-1"/>
    </source>
</evidence>
<dbReference type="PIRSF" id="PIRSF001365">
    <property type="entry name" value="DHDPS"/>
    <property type="match status" value="1"/>
</dbReference>
<dbReference type="Gene3D" id="3.20.20.70">
    <property type="entry name" value="Aldolase class I"/>
    <property type="match status" value="1"/>
</dbReference>
<dbReference type="InterPro" id="IPR020625">
    <property type="entry name" value="Schiff_base-form_aldolases_AS"/>
</dbReference>
<evidence type="ECO:0000256" key="2">
    <source>
        <dbReference type="ARBA" id="ARBA00005120"/>
    </source>
</evidence>
<evidence type="ECO:0000256" key="7">
    <source>
        <dbReference type="ARBA" id="ARBA00022915"/>
    </source>
</evidence>
<keyword evidence="9 12" id="KW-0456">Lyase</keyword>
<keyword evidence="7 12" id="KW-0220">Diaminopimelate biosynthesis</keyword>
<dbReference type="AlphaFoldDB" id="A0A518GNM1"/>
<dbReference type="SMART" id="SM01130">
    <property type="entry name" value="DHDPS"/>
    <property type="match status" value="1"/>
</dbReference>
<feature type="active site" description="Schiff-base intermediate with substrate" evidence="12 14">
    <location>
        <position position="166"/>
    </location>
</feature>
<dbReference type="SUPFAM" id="SSF51569">
    <property type="entry name" value="Aldolase"/>
    <property type="match status" value="1"/>
</dbReference>
<proteinExistence type="inferred from homology"/>
<dbReference type="InterPro" id="IPR005263">
    <property type="entry name" value="DapA"/>
</dbReference>
<evidence type="ECO:0000256" key="9">
    <source>
        <dbReference type="ARBA" id="ARBA00023239"/>
    </source>
</evidence>
<evidence type="ECO:0000256" key="15">
    <source>
        <dbReference type="PIRSR" id="PIRSR001365-2"/>
    </source>
</evidence>
<dbReference type="InterPro" id="IPR013785">
    <property type="entry name" value="Aldolase_TIM"/>
</dbReference>
<comment type="subunit">
    <text evidence="12">Homotetramer; dimer of dimers.</text>
</comment>
<comment type="function">
    <text evidence="1 12">Catalyzes the condensation of (S)-aspartate-beta-semialdehyde [(S)-ASA] and pyruvate to 4-hydroxy-tetrahydrodipicolinate (HTPA).</text>
</comment>
<keyword evidence="6 12" id="KW-0028">Amino-acid biosynthesis</keyword>
<comment type="catalytic activity">
    <reaction evidence="11 12">
        <text>L-aspartate 4-semialdehyde + pyruvate = (2S,4S)-4-hydroxy-2,3,4,5-tetrahydrodipicolinate + H2O + H(+)</text>
        <dbReference type="Rhea" id="RHEA:34171"/>
        <dbReference type="ChEBI" id="CHEBI:15361"/>
        <dbReference type="ChEBI" id="CHEBI:15377"/>
        <dbReference type="ChEBI" id="CHEBI:15378"/>
        <dbReference type="ChEBI" id="CHEBI:67139"/>
        <dbReference type="ChEBI" id="CHEBI:537519"/>
        <dbReference type="EC" id="4.3.3.7"/>
    </reaction>
</comment>
<feature type="binding site" evidence="12 15">
    <location>
        <position position="206"/>
    </location>
    <ligand>
        <name>pyruvate</name>
        <dbReference type="ChEBI" id="CHEBI:15361"/>
    </ligand>
</feature>
<evidence type="ECO:0000256" key="12">
    <source>
        <dbReference type="HAMAP-Rule" id="MF_00418"/>
    </source>
</evidence>
<evidence type="ECO:0000256" key="13">
    <source>
        <dbReference type="PIRNR" id="PIRNR001365"/>
    </source>
</evidence>
<comment type="similarity">
    <text evidence="3 12 13">Belongs to the DapA family.</text>
</comment>
<dbReference type="GO" id="GO:0008840">
    <property type="term" value="F:4-hydroxy-tetrahydrodipicolinate synthase activity"/>
    <property type="evidence" value="ECO:0007669"/>
    <property type="project" value="UniProtKB-UniRule"/>
</dbReference>
<keyword evidence="8 12" id="KW-0457">Lysine biosynthesis</keyword>
<comment type="caution">
    <text evidence="12">Was originally thought to be a dihydrodipicolinate synthase (DHDPS), catalyzing the condensation of (S)-aspartate-beta-semialdehyde [(S)-ASA] and pyruvate to dihydrodipicolinate (DHDP). However, it was shown in E.coli that the product of the enzymatic reaction is not dihydrodipicolinate but in fact (4S)-4-hydroxy-2,3,4,5-tetrahydro-(2S)-dipicolinic acid (HTPA), and that the consecutive dehydration reaction leading to DHDP is not spontaneous but catalyzed by DapB.</text>
</comment>
<dbReference type="EMBL" id="CP036299">
    <property type="protein sequence ID" value="QDV30139.1"/>
    <property type="molecule type" value="Genomic_DNA"/>
</dbReference>
<dbReference type="PRINTS" id="PR00146">
    <property type="entry name" value="DHPICSNTHASE"/>
</dbReference>
<protein>
    <recommendedName>
        <fullName evidence="4 12">4-hydroxy-tetrahydrodipicolinate synthase</fullName>
        <shortName evidence="12">HTPA synthase</shortName>
        <ecNumber evidence="4 12">4.3.3.7</ecNumber>
    </recommendedName>
</protein>
<reference evidence="16 17" key="1">
    <citation type="submission" date="2019-02" db="EMBL/GenBank/DDBJ databases">
        <title>Deep-cultivation of Planctomycetes and their phenomic and genomic characterization uncovers novel biology.</title>
        <authorList>
            <person name="Wiegand S."/>
            <person name="Jogler M."/>
            <person name="Boedeker C."/>
            <person name="Pinto D."/>
            <person name="Vollmers J."/>
            <person name="Rivas-Marin E."/>
            <person name="Kohn T."/>
            <person name="Peeters S.H."/>
            <person name="Heuer A."/>
            <person name="Rast P."/>
            <person name="Oberbeckmann S."/>
            <person name="Bunk B."/>
            <person name="Jeske O."/>
            <person name="Meyerdierks A."/>
            <person name="Storesund J.E."/>
            <person name="Kallscheuer N."/>
            <person name="Luecker S."/>
            <person name="Lage O.M."/>
            <person name="Pohl T."/>
            <person name="Merkel B.J."/>
            <person name="Hornburger P."/>
            <person name="Mueller R.-W."/>
            <person name="Bruemmer F."/>
            <person name="Labrenz M."/>
            <person name="Spormann A.M."/>
            <person name="Op den Camp H."/>
            <person name="Overmann J."/>
            <person name="Amann R."/>
            <person name="Jetten M.S.M."/>
            <person name="Mascher T."/>
            <person name="Medema M.H."/>
            <person name="Devos D.P."/>
            <person name="Kaster A.-K."/>
            <person name="Ovreas L."/>
            <person name="Rohde M."/>
            <person name="Galperin M.Y."/>
            <person name="Jogler C."/>
        </authorList>
    </citation>
    <scope>NUCLEOTIDE SEQUENCE [LARGE SCALE GENOMIC DNA]</scope>
    <source>
        <strain evidence="16 17">Spb1</strain>
    </source>
</reference>
<evidence type="ECO:0000256" key="8">
    <source>
        <dbReference type="ARBA" id="ARBA00023154"/>
    </source>
</evidence>
<dbReference type="EC" id="4.3.3.7" evidence="4 12"/>
<dbReference type="UniPathway" id="UPA00034">
    <property type="reaction ID" value="UER00017"/>
</dbReference>
<dbReference type="KEGG" id="peh:Spb1_20670"/>
<evidence type="ECO:0000256" key="4">
    <source>
        <dbReference type="ARBA" id="ARBA00012086"/>
    </source>
</evidence>
<evidence type="ECO:0000313" key="16">
    <source>
        <dbReference type="EMBL" id="QDV30139.1"/>
    </source>
</evidence>
<feature type="binding site" evidence="12 15">
    <location>
        <position position="50"/>
    </location>
    <ligand>
        <name>pyruvate</name>
        <dbReference type="ChEBI" id="CHEBI:15361"/>
    </ligand>
</feature>
<accession>A0A518GNM1</accession>
<dbReference type="Pfam" id="PF00701">
    <property type="entry name" value="DHDPS"/>
    <property type="match status" value="1"/>
</dbReference>